<proteinExistence type="predicted"/>
<keyword evidence="5" id="KW-0812">Transmembrane</keyword>
<reference evidence="7 8" key="1">
    <citation type="submission" date="2019-11" db="EMBL/GenBank/DDBJ databases">
        <title>Gastrointestinal microbiota of Peromyscus leucopus.</title>
        <authorList>
            <person name="Milovic A."/>
            <person name="Bassam K."/>
            <person name="Barbour A.G."/>
        </authorList>
    </citation>
    <scope>NUCLEOTIDE SEQUENCE [LARGE SCALE GENOMIC DNA]</scope>
    <source>
        <strain evidence="7 8">LL8</strain>
    </source>
</reference>
<evidence type="ECO:0000256" key="1">
    <source>
        <dbReference type="ARBA" id="ARBA00022512"/>
    </source>
</evidence>
<evidence type="ECO:0000256" key="3">
    <source>
        <dbReference type="ARBA" id="ARBA00022729"/>
    </source>
</evidence>
<gene>
    <name evidence="7" type="ORF">GJU95_07505</name>
</gene>
<keyword evidence="3" id="KW-0732">Signal</keyword>
<feature type="transmembrane region" description="Helical" evidence="5">
    <location>
        <begin position="41"/>
        <end position="59"/>
    </location>
</feature>
<dbReference type="RefSeq" id="WP_155692784.1">
    <property type="nucleotide sequence ID" value="NZ_WKKC01000021.1"/>
</dbReference>
<keyword evidence="1" id="KW-0134">Cell wall</keyword>
<comment type="caution">
    <text evidence="7">The sequence shown here is derived from an EMBL/GenBank/DDBJ whole genome shotgun (WGS) entry which is preliminary data.</text>
</comment>
<keyword evidence="2" id="KW-0964">Secreted</keyword>
<dbReference type="Proteomes" id="UP000488295">
    <property type="component" value="Unassembled WGS sequence"/>
</dbReference>
<protein>
    <submittedName>
        <fullName evidence="7">LPXTG cell wall anchor domain-containing protein</fullName>
    </submittedName>
</protein>
<dbReference type="AlphaFoldDB" id="A0A9X4X9G2"/>
<name>A0A9X4X9G2_LACJH</name>
<evidence type="ECO:0000313" key="8">
    <source>
        <dbReference type="Proteomes" id="UP000488295"/>
    </source>
</evidence>
<accession>A0A9X4X9G2</accession>
<evidence type="ECO:0000313" key="7">
    <source>
        <dbReference type="EMBL" id="MTE03612.1"/>
    </source>
</evidence>
<dbReference type="Pfam" id="PF00746">
    <property type="entry name" value="Gram_pos_anchor"/>
    <property type="match status" value="1"/>
</dbReference>
<evidence type="ECO:0000256" key="4">
    <source>
        <dbReference type="ARBA" id="ARBA00023088"/>
    </source>
</evidence>
<feature type="domain" description="Gram-positive cocci surface proteins LPxTG" evidence="6">
    <location>
        <begin position="28"/>
        <end position="62"/>
    </location>
</feature>
<evidence type="ECO:0000256" key="5">
    <source>
        <dbReference type="SAM" id="Phobius"/>
    </source>
</evidence>
<evidence type="ECO:0000259" key="6">
    <source>
        <dbReference type="Pfam" id="PF00746"/>
    </source>
</evidence>
<keyword evidence="4" id="KW-0572">Peptidoglycan-anchor</keyword>
<sequence length="68" mass="7488">MNEVSEVKLDVNRIEQSSKKVVQTQTYPLKQLPETGSHSTMRVSLIGIIIVAWGIGLLIKKKIGGRIG</sequence>
<evidence type="ECO:0000256" key="2">
    <source>
        <dbReference type="ARBA" id="ARBA00022525"/>
    </source>
</evidence>
<dbReference type="InterPro" id="IPR019931">
    <property type="entry name" value="LPXTG_anchor"/>
</dbReference>
<organism evidence="7 8">
    <name type="scientific">Lactobacillus johnsonii</name>
    <dbReference type="NCBI Taxonomy" id="33959"/>
    <lineage>
        <taxon>Bacteria</taxon>
        <taxon>Bacillati</taxon>
        <taxon>Bacillota</taxon>
        <taxon>Bacilli</taxon>
        <taxon>Lactobacillales</taxon>
        <taxon>Lactobacillaceae</taxon>
        <taxon>Lactobacillus</taxon>
    </lineage>
</organism>
<dbReference type="EMBL" id="WKKC01000021">
    <property type="protein sequence ID" value="MTE03612.1"/>
    <property type="molecule type" value="Genomic_DNA"/>
</dbReference>
<keyword evidence="5" id="KW-0472">Membrane</keyword>
<keyword evidence="5" id="KW-1133">Transmembrane helix</keyword>
<dbReference type="NCBIfam" id="TIGR01167">
    <property type="entry name" value="LPXTG_anchor"/>
    <property type="match status" value="1"/>
</dbReference>